<dbReference type="EMBL" id="JAWQEG010000431">
    <property type="protein sequence ID" value="KAK3890333.1"/>
    <property type="molecule type" value="Genomic_DNA"/>
</dbReference>
<comment type="caution">
    <text evidence="2">The sequence shown here is derived from an EMBL/GenBank/DDBJ whole genome shotgun (WGS) entry which is preliminary data.</text>
</comment>
<protein>
    <submittedName>
        <fullName evidence="2">Uncharacterized protein</fullName>
    </submittedName>
</protein>
<proteinExistence type="predicted"/>
<organism evidence="2 3">
    <name type="scientific">Petrolisthes cinctipes</name>
    <name type="common">Flat porcelain crab</name>
    <dbReference type="NCBI Taxonomy" id="88211"/>
    <lineage>
        <taxon>Eukaryota</taxon>
        <taxon>Metazoa</taxon>
        <taxon>Ecdysozoa</taxon>
        <taxon>Arthropoda</taxon>
        <taxon>Crustacea</taxon>
        <taxon>Multicrustacea</taxon>
        <taxon>Malacostraca</taxon>
        <taxon>Eumalacostraca</taxon>
        <taxon>Eucarida</taxon>
        <taxon>Decapoda</taxon>
        <taxon>Pleocyemata</taxon>
        <taxon>Anomura</taxon>
        <taxon>Galatheoidea</taxon>
        <taxon>Porcellanidae</taxon>
        <taxon>Petrolisthes</taxon>
    </lineage>
</organism>
<sequence>MDASAETDAEMDEEVPHLQPLYSTAPAEQKSDEDSRLKVFNEKTWTSVKRAATMRKTLKIDKYADITNTILQDSHESTHHYHPLCYKKYTAVKRSKSASTSNDIDTPPTKQHKIQTRNSSVLPKDDEIKGECFFCGMKGKEEARQFVRTIGGCEYLRQRAELSTNERVKSLIRSGVDLIAADAWYHRSCRAKFLSETDRAVQKAPMESSVSPQLCHKNASASICS</sequence>
<dbReference type="Proteomes" id="UP001286313">
    <property type="component" value="Unassembled WGS sequence"/>
</dbReference>
<dbReference type="AlphaFoldDB" id="A0AAE1KZV1"/>
<feature type="region of interest" description="Disordered" evidence="1">
    <location>
        <begin position="1"/>
        <end position="34"/>
    </location>
</feature>
<evidence type="ECO:0000313" key="3">
    <source>
        <dbReference type="Proteomes" id="UP001286313"/>
    </source>
</evidence>
<gene>
    <name evidence="2" type="ORF">Pcinc_005713</name>
</gene>
<feature type="compositionally biased region" description="Acidic residues" evidence="1">
    <location>
        <begin position="1"/>
        <end position="13"/>
    </location>
</feature>
<feature type="region of interest" description="Disordered" evidence="1">
    <location>
        <begin position="97"/>
        <end position="119"/>
    </location>
</feature>
<accession>A0AAE1KZV1</accession>
<evidence type="ECO:0000313" key="2">
    <source>
        <dbReference type="EMBL" id="KAK3890333.1"/>
    </source>
</evidence>
<name>A0AAE1KZV1_PETCI</name>
<reference evidence="2" key="1">
    <citation type="submission" date="2023-10" db="EMBL/GenBank/DDBJ databases">
        <title>Genome assemblies of two species of porcelain crab, Petrolisthes cinctipes and Petrolisthes manimaculis (Anomura: Porcellanidae).</title>
        <authorList>
            <person name="Angst P."/>
        </authorList>
    </citation>
    <scope>NUCLEOTIDE SEQUENCE</scope>
    <source>
        <strain evidence="2">PB745_01</strain>
        <tissue evidence="2">Gill</tissue>
    </source>
</reference>
<keyword evidence="3" id="KW-1185">Reference proteome</keyword>
<evidence type="ECO:0000256" key="1">
    <source>
        <dbReference type="SAM" id="MobiDB-lite"/>
    </source>
</evidence>